<feature type="transmembrane region" description="Helical" evidence="1">
    <location>
        <begin position="62"/>
        <end position="85"/>
    </location>
</feature>
<evidence type="ECO:0000256" key="1">
    <source>
        <dbReference type="SAM" id="Phobius"/>
    </source>
</evidence>
<sequence>MTQDLPVPPPAQLKWLTLPLQIALWAHAITLLMIPFAGEYIEAATHDALKTLGDTSLRVTPALVQQMSWTLFSMVLLTVLALYFVRRGVLAGQRWAWVGSLVVGALLLLNFPLGTVLGLAVLYGALTPAVRAFFRDPEALG</sequence>
<gene>
    <name evidence="2" type="ORF">ACFP81_04600</name>
</gene>
<evidence type="ECO:0000313" key="2">
    <source>
        <dbReference type="EMBL" id="MFC6591365.1"/>
    </source>
</evidence>
<dbReference type="RefSeq" id="WP_380082366.1">
    <property type="nucleotide sequence ID" value="NZ_JBHSWD010000001.1"/>
</dbReference>
<proteinExistence type="predicted"/>
<keyword evidence="1" id="KW-0812">Transmembrane</keyword>
<dbReference type="Proteomes" id="UP001596297">
    <property type="component" value="Unassembled WGS sequence"/>
</dbReference>
<accession>A0ABW1YD72</accession>
<organism evidence="2 3">
    <name type="scientific">Deinococcus lacus</name>
    <dbReference type="NCBI Taxonomy" id="392561"/>
    <lineage>
        <taxon>Bacteria</taxon>
        <taxon>Thermotogati</taxon>
        <taxon>Deinococcota</taxon>
        <taxon>Deinococci</taxon>
        <taxon>Deinococcales</taxon>
        <taxon>Deinococcaceae</taxon>
        <taxon>Deinococcus</taxon>
    </lineage>
</organism>
<reference evidence="3" key="1">
    <citation type="journal article" date="2019" name="Int. J. Syst. Evol. Microbiol.">
        <title>The Global Catalogue of Microorganisms (GCM) 10K type strain sequencing project: providing services to taxonomists for standard genome sequencing and annotation.</title>
        <authorList>
            <consortium name="The Broad Institute Genomics Platform"/>
            <consortium name="The Broad Institute Genome Sequencing Center for Infectious Disease"/>
            <person name="Wu L."/>
            <person name="Ma J."/>
        </authorList>
    </citation>
    <scope>NUCLEOTIDE SEQUENCE [LARGE SCALE GENOMIC DNA]</scope>
    <source>
        <strain evidence="3">CGMCC 1.15772</strain>
    </source>
</reference>
<name>A0ABW1YD72_9DEIO</name>
<feature type="transmembrane region" description="Helical" evidence="1">
    <location>
        <begin position="20"/>
        <end position="41"/>
    </location>
</feature>
<evidence type="ECO:0000313" key="3">
    <source>
        <dbReference type="Proteomes" id="UP001596297"/>
    </source>
</evidence>
<comment type="caution">
    <text evidence="2">The sequence shown here is derived from an EMBL/GenBank/DDBJ whole genome shotgun (WGS) entry which is preliminary data.</text>
</comment>
<keyword evidence="3" id="KW-1185">Reference proteome</keyword>
<feature type="transmembrane region" description="Helical" evidence="1">
    <location>
        <begin position="97"/>
        <end position="126"/>
    </location>
</feature>
<keyword evidence="1" id="KW-1133">Transmembrane helix</keyword>
<protein>
    <submittedName>
        <fullName evidence="2">Uncharacterized protein</fullName>
    </submittedName>
</protein>
<dbReference type="EMBL" id="JBHSWD010000001">
    <property type="protein sequence ID" value="MFC6591365.1"/>
    <property type="molecule type" value="Genomic_DNA"/>
</dbReference>
<keyword evidence="1" id="KW-0472">Membrane</keyword>